<accession>A0A5C3LUP4</accession>
<protein>
    <recommendedName>
        <fullName evidence="6">RING-type domain-containing protein</fullName>
    </recommendedName>
</protein>
<dbReference type="InterPro" id="IPR027370">
    <property type="entry name" value="Znf-RING_euk"/>
</dbReference>
<feature type="non-terminal residue" evidence="7">
    <location>
        <position position="204"/>
    </location>
</feature>
<evidence type="ECO:0000256" key="4">
    <source>
        <dbReference type="PROSITE-ProRule" id="PRU00175"/>
    </source>
</evidence>
<dbReference type="InterPro" id="IPR001841">
    <property type="entry name" value="Znf_RING"/>
</dbReference>
<evidence type="ECO:0000256" key="2">
    <source>
        <dbReference type="ARBA" id="ARBA00022771"/>
    </source>
</evidence>
<dbReference type="PROSITE" id="PS00518">
    <property type="entry name" value="ZF_RING_1"/>
    <property type="match status" value="1"/>
</dbReference>
<dbReference type="PROSITE" id="PS50089">
    <property type="entry name" value="ZF_RING_2"/>
    <property type="match status" value="1"/>
</dbReference>
<feature type="coiled-coil region" evidence="5">
    <location>
        <begin position="114"/>
        <end position="158"/>
    </location>
</feature>
<reference evidence="7 8" key="1">
    <citation type="journal article" date="2019" name="Nat. Ecol. Evol.">
        <title>Megaphylogeny resolves global patterns of mushroom evolution.</title>
        <authorList>
            <person name="Varga T."/>
            <person name="Krizsan K."/>
            <person name="Foldi C."/>
            <person name="Dima B."/>
            <person name="Sanchez-Garcia M."/>
            <person name="Sanchez-Ramirez S."/>
            <person name="Szollosi G.J."/>
            <person name="Szarkandi J.G."/>
            <person name="Papp V."/>
            <person name="Albert L."/>
            <person name="Andreopoulos W."/>
            <person name="Angelini C."/>
            <person name="Antonin V."/>
            <person name="Barry K.W."/>
            <person name="Bougher N.L."/>
            <person name="Buchanan P."/>
            <person name="Buyck B."/>
            <person name="Bense V."/>
            <person name="Catcheside P."/>
            <person name="Chovatia M."/>
            <person name="Cooper J."/>
            <person name="Damon W."/>
            <person name="Desjardin D."/>
            <person name="Finy P."/>
            <person name="Geml J."/>
            <person name="Haridas S."/>
            <person name="Hughes K."/>
            <person name="Justo A."/>
            <person name="Karasinski D."/>
            <person name="Kautmanova I."/>
            <person name="Kiss B."/>
            <person name="Kocsube S."/>
            <person name="Kotiranta H."/>
            <person name="LaButti K.M."/>
            <person name="Lechner B.E."/>
            <person name="Liimatainen K."/>
            <person name="Lipzen A."/>
            <person name="Lukacs Z."/>
            <person name="Mihaltcheva S."/>
            <person name="Morgado L.N."/>
            <person name="Niskanen T."/>
            <person name="Noordeloos M.E."/>
            <person name="Ohm R.A."/>
            <person name="Ortiz-Santana B."/>
            <person name="Ovrebo C."/>
            <person name="Racz N."/>
            <person name="Riley R."/>
            <person name="Savchenko A."/>
            <person name="Shiryaev A."/>
            <person name="Soop K."/>
            <person name="Spirin V."/>
            <person name="Szebenyi C."/>
            <person name="Tomsovsky M."/>
            <person name="Tulloss R.E."/>
            <person name="Uehling J."/>
            <person name="Grigoriev I.V."/>
            <person name="Vagvolgyi C."/>
            <person name="Papp T."/>
            <person name="Martin F.M."/>
            <person name="Miettinen O."/>
            <person name="Hibbett D.S."/>
            <person name="Nagy L.G."/>
        </authorList>
    </citation>
    <scope>NUCLEOTIDE SEQUENCE [LARGE SCALE GENOMIC DNA]</scope>
    <source>
        <strain evidence="7 8">CBS 166.37</strain>
    </source>
</reference>
<evidence type="ECO:0000256" key="3">
    <source>
        <dbReference type="ARBA" id="ARBA00022833"/>
    </source>
</evidence>
<dbReference type="STRING" id="68775.A0A5C3LUP4"/>
<keyword evidence="8" id="KW-1185">Reference proteome</keyword>
<sequence length="204" mass="23759">MLVVHPSSCCDICLDPYSWETPECTPHAIPCGHIFCRRCLSHVDPPTCPLCRKAYTSERFKKLHVDRPDEVVDPTEVTLLQKFVLKWDGPEDELAEVTSEVNSWLSDTADDTPLKKARDVLSRYQRIRTKLEQERRKFQQQERTSRALEEQLELAKAREVEITSYWEQQLVGIHSFLEVNVLIILFRFPTTKLASPSCKPRYLQ</sequence>
<dbReference type="OrthoDB" id="6105938at2759"/>
<evidence type="ECO:0000256" key="1">
    <source>
        <dbReference type="ARBA" id="ARBA00022723"/>
    </source>
</evidence>
<evidence type="ECO:0000256" key="5">
    <source>
        <dbReference type="SAM" id="Coils"/>
    </source>
</evidence>
<organism evidence="7 8">
    <name type="scientific">Crucibulum laeve</name>
    <dbReference type="NCBI Taxonomy" id="68775"/>
    <lineage>
        <taxon>Eukaryota</taxon>
        <taxon>Fungi</taxon>
        <taxon>Dikarya</taxon>
        <taxon>Basidiomycota</taxon>
        <taxon>Agaricomycotina</taxon>
        <taxon>Agaricomycetes</taxon>
        <taxon>Agaricomycetidae</taxon>
        <taxon>Agaricales</taxon>
        <taxon>Agaricineae</taxon>
        <taxon>Nidulariaceae</taxon>
        <taxon>Crucibulum</taxon>
    </lineage>
</organism>
<dbReference type="Gene3D" id="3.30.40.10">
    <property type="entry name" value="Zinc/RING finger domain, C3HC4 (zinc finger)"/>
    <property type="match status" value="1"/>
</dbReference>
<evidence type="ECO:0000313" key="8">
    <source>
        <dbReference type="Proteomes" id="UP000308652"/>
    </source>
</evidence>
<dbReference type="Pfam" id="PF13445">
    <property type="entry name" value="zf-RING_UBOX"/>
    <property type="match status" value="1"/>
</dbReference>
<keyword evidence="2 4" id="KW-0863">Zinc-finger</keyword>
<dbReference type="Proteomes" id="UP000308652">
    <property type="component" value="Unassembled WGS sequence"/>
</dbReference>
<keyword evidence="1" id="KW-0479">Metal-binding</keyword>
<evidence type="ECO:0000259" key="6">
    <source>
        <dbReference type="PROSITE" id="PS50089"/>
    </source>
</evidence>
<dbReference type="GO" id="GO:0008270">
    <property type="term" value="F:zinc ion binding"/>
    <property type="evidence" value="ECO:0007669"/>
    <property type="project" value="UniProtKB-KW"/>
</dbReference>
<dbReference type="InterPro" id="IPR013083">
    <property type="entry name" value="Znf_RING/FYVE/PHD"/>
</dbReference>
<dbReference type="InterPro" id="IPR017907">
    <property type="entry name" value="Znf_RING_CS"/>
</dbReference>
<evidence type="ECO:0000313" key="7">
    <source>
        <dbReference type="EMBL" id="TFK36277.1"/>
    </source>
</evidence>
<name>A0A5C3LUP4_9AGAR</name>
<keyword evidence="3" id="KW-0862">Zinc</keyword>
<dbReference type="SMART" id="SM00184">
    <property type="entry name" value="RING"/>
    <property type="match status" value="1"/>
</dbReference>
<dbReference type="EMBL" id="ML213615">
    <property type="protein sequence ID" value="TFK36277.1"/>
    <property type="molecule type" value="Genomic_DNA"/>
</dbReference>
<dbReference type="AlphaFoldDB" id="A0A5C3LUP4"/>
<gene>
    <name evidence="7" type="ORF">BDQ12DRAFT_654772</name>
</gene>
<feature type="domain" description="RING-type" evidence="6">
    <location>
        <begin position="10"/>
        <end position="52"/>
    </location>
</feature>
<keyword evidence="5" id="KW-0175">Coiled coil</keyword>
<dbReference type="SUPFAM" id="SSF57850">
    <property type="entry name" value="RING/U-box"/>
    <property type="match status" value="1"/>
</dbReference>
<proteinExistence type="predicted"/>